<evidence type="ECO:0000313" key="2">
    <source>
        <dbReference type="EMBL" id="NSJ85401.1"/>
    </source>
</evidence>
<dbReference type="Gene3D" id="1.10.10.60">
    <property type="entry name" value="Homeodomain-like"/>
    <property type="match status" value="1"/>
</dbReference>
<dbReference type="PANTHER" id="PTHR37812">
    <property type="entry name" value="MU-LIKE PROPHAGE FLUMU PROTEIN C"/>
    <property type="match status" value="1"/>
</dbReference>
<dbReference type="EMBL" id="JAAITA010000003">
    <property type="protein sequence ID" value="NSJ85401.1"/>
    <property type="molecule type" value="Genomic_DNA"/>
</dbReference>
<dbReference type="InterPro" id="IPR014875">
    <property type="entry name" value="Mor_transcription_activator"/>
</dbReference>
<comment type="caution">
    <text evidence="2">The sequence shown here is derived from an EMBL/GenBank/DDBJ whole genome shotgun (WGS) entry which is preliminary data.</text>
</comment>
<dbReference type="PANTHER" id="PTHR37812:SF1">
    <property type="entry name" value="MU-LIKE PROPHAGE FLUMU PROTEIN C"/>
    <property type="match status" value="1"/>
</dbReference>
<proteinExistence type="predicted"/>
<evidence type="ECO:0000313" key="3">
    <source>
        <dbReference type="Proteomes" id="UP000822142"/>
    </source>
</evidence>
<name>A0ABX2I803_BLAHA</name>
<dbReference type="InterPro" id="IPR052411">
    <property type="entry name" value="c-mor_Regulatory_Protein"/>
</dbReference>
<evidence type="ECO:0000259" key="1">
    <source>
        <dbReference type="Pfam" id="PF08765"/>
    </source>
</evidence>
<sequence length="82" mass="9601">MSKNRKSLEVMRNLLGEELFQVITETFAGEKIKFPKNVESLDREGRNKKIQDDFEKGEKVTALMKQYELSESQIYKIIGRMS</sequence>
<dbReference type="SUPFAM" id="SSF46689">
    <property type="entry name" value="Homeodomain-like"/>
    <property type="match status" value="1"/>
</dbReference>
<protein>
    <recommendedName>
        <fullName evidence="1">Mor transcription activator domain-containing protein</fullName>
    </recommendedName>
</protein>
<dbReference type="RefSeq" id="WP_173748351.1">
    <property type="nucleotide sequence ID" value="NZ_JAAITA010000003.1"/>
</dbReference>
<gene>
    <name evidence="2" type="ORF">G5A70_04235</name>
</gene>
<dbReference type="Pfam" id="PF08765">
    <property type="entry name" value="Mor"/>
    <property type="match status" value="1"/>
</dbReference>
<dbReference type="Proteomes" id="UP000822142">
    <property type="component" value="Unassembled WGS sequence"/>
</dbReference>
<keyword evidence="3" id="KW-1185">Reference proteome</keyword>
<organism evidence="2 3">
    <name type="scientific">Blautia hansenii</name>
    <name type="common">Ruminococcus hansenii</name>
    <dbReference type="NCBI Taxonomy" id="1322"/>
    <lineage>
        <taxon>Bacteria</taxon>
        <taxon>Bacillati</taxon>
        <taxon>Bacillota</taxon>
        <taxon>Clostridia</taxon>
        <taxon>Lachnospirales</taxon>
        <taxon>Lachnospiraceae</taxon>
        <taxon>Blautia</taxon>
    </lineage>
</organism>
<feature type="domain" description="Mor transcription activator" evidence="1">
    <location>
        <begin position="12"/>
        <end position="81"/>
    </location>
</feature>
<dbReference type="InterPro" id="IPR009057">
    <property type="entry name" value="Homeodomain-like_sf"/>
</dbReference>
<reference evidence="2 3" key="1">
    <citation type="journal article" date="2020" name="Cell Host Microbe">
        <title>Functional and Genomic Variation between Human-Derived Isolates of Lachnospiraceae Reveals Inter- and Intra-Species Diversity.</title>
        <authorList>
            <person name="Sorbara M.T."/>
            <person name="Littmann E.R."/>
            <person name="Fontana E."/>
            <person name="Moody T.U."/>
            <person name="Kohout C.E."/>
            <person name="Gjonbalaj M."/>
            <person name="Eaton V."/>
            <person name="Seok R."/>
            <person name="Leiner I.M."/>
            <person name="Pamer E.G."/>
        </authorList>
    </citation>
    <scope>NUCLEOTIDE SEQUENCE [LARGE SCALE GENOMIC DNA]</scope>
    <source>
        <strain evidence="2 3">MSK.15.26</strain>
    </source>
</reference>
<accession>A0ABX2I803</accession>